<dbReference type="SUPFAM" id="SSF55729">
    <property type="entry name" value="Acyl-CoA N-acyltransferases (Nat)"/>
    <property type="match status" value="1"/>
</dbReference>
<evidence type="ECO:0000259" key="3">
    <source>
        <dbReference type="PROSITE" id="PS51186"/>
    </source>
</evidence>
<dbReference type="Gene3D" id="3.40.630.30">
    <property type="match status" value="1"/>
</dbReference>
<dbReference type="GO" id="GO:0016747">
    <property type="term" value="F:acyltransferase activity, transferring groups other than amino-acyl groups"/>
    <property type="evidence" value="ECO:0007669"/>
    <property type="project" value="InterPro"/>
</dbReference>
<dbReference type="AlphaFoldDB" id="A0A0T5NTM0"/>
<comment type="caution">
    <text evidence="4">The sequence shown here is derived from an EMBL/GenBank/DDBJ whole genome shotgun (WGS) entry which is preliminary data.</text>
</comment>
<gene>
    <name evidence="4" type="ORF">XM53_11540</name>
</gene>
<evidence type="ECO:0000313" key="5">
    <source>
        <dbReference type="Proteomes" id="UP000051295"/>
    </source>
</evidence>
<dbReference type="InterPro" id="IPR016181">
    <property type="entry name" value="Acyl_CoA_acyltransferase"/>
</dbReference>
<reference evidence="4 5" key="1">
    <citation type="submission" date="2015-04" db="EMBL/GenBank/DDBJ databases">
        <title>The draft genome sequence of Roseovarius sp.R12b.</title>
        <authorList>
            <person name="Li G."/>
            <person name="Lai Q."/>
            <person name="Shao Z."/>
            <person name="Yan P."/>
        </authorList>
    </citation>
    <scope>NUCLEOTIDE SEQUENCE [LARGE SCALE GENOMIC DNA]</scope>
    <source>
        <strain evidence="4 5">R12B</strain>
    </source>
</reference>
<protein>
    <submittedName>
        <fullName evidence="4">GNAT family acetyltransferase</fullName>
    </submittedName>
</protein>
<dbReference type="EMBL" id="LAXJ01000010">
    <property type="protein sequence ID" value="KRS12277.1"/>
    <property type="molecule type" value="Genomic_DNA"/>
</dbReference>
<dbReference type="Proteomes" id="UP000051295">
    <property type="component" value="Unassembled WGS sequence"/>
</dbReference>
<accession>A0A0T5NTM0</accession>
<organism evidence="4 5">
    <name type="scientific">Roseovarius atlanticus</name>
    <dbReference type="NCBI Taxonomy" id="1641875"/>
    <lineage>
        <taxon>Bacteria</taxon>
        <taxon>Pseudomonadati</taxon>
        <taxon>Pseudomonadota</taxon>
        <taxon>Alphaproteobacteria</taxon>
        <taxon>Rhodobacterales</taxon>
        <taxon>Roseobacteraceae</taxon>
        <taxon>Roseovarius</taxon>
    </lineage>
</organism>
<keyword evidence="2" id="KW-0012">Acyltransferase</keyword>
<evidence type="ECO:0000256" key="1">
    <source>
        <dbReference type="ARBA" id="ARBA00022679"/>
    </source>
</evidence>
<dbReference type="InterPro" id="IPR000182">
    <property type="entry name" value="GNAT_dom"/>
</dbReference>
<proteinExistence type="predicted"/>
<dbReference type="PATRIC" id="fig|1641875.4.peg.92"/>
<dbReference type="PANTHER" id="PTHR43072:SF23">
    <property type="entry name" value="UPF0039 PROTEIN C11D3.02C"/>
    <property type="match status" value="1"/>
</dbReference>
<dbReference type="STRING" id="1641875.XM53_11540"/>
<dbReference type="OrthoDB" id="5459937at2"/>
<keyword evidence="5" id="KW-1185">Reference proteome</keyword>
<sequence length="169" mass="18087">MRIRAAEAGDAKALAGIVNHYIRETTVSFTEDEKTVLEMALAVKTRDEAGHGFLVAEGDDDLLGYATYGPYRNGSGYRETLEHTVLLRPGAEGNGVGRALMAALEDHARARGVHSLIGGISAENEGGIAFHRRIGFAEVGRVAQAGLKFGRRIDLVLMQKLLSPGGRSL</sequence>
<feature type="domain" description="N-acetyltransferase" evidence="3">
    <location>
        <begin position="1"/>
        <end position="163"/>
    </location>
</feature>
<evidence type="ECO:0000313" key="4">
    <source>
        <dbReference type="EMBL" id="KRS12277.1"/>
    </source>
</evidence>
<dbReference type="PANTHER" id="PTHR43072">
    <property type="entry name" value="N-ACETYLTRANSFERASE"/>
    <property type="match status" value="1"/>
</dbReference>
<dbReference type="RefSeq" id="WP_057793454.1">
    <property type="nucleotide sequence ID" value="NZ_LAXJ01000010.1"/>
</dbReference>
<dbReference type="CDD" id="cd04301">
    <property type="entry name" value="NAT_SF"/>
    <property type="match status" value="1"/>
</dbReference>
<dbReference type="Pfam" id="PF13420">
    <property type="entry name" value="Acetyltransf_4"/>
    <property type="match status" value="1"/>
</dbReference>
<keyword evidence="1 4" id="KW-0808">Transferase</keyword>
<dbReference type="PROSITE" id="PS51186">
    <property type="entry name" value="GNAT"/>
    <property type="match status" value="1"/>
</dbReference>
<name>A0A0T5NTM0_9RHOB</name>
<evidence type="ECO:0000256" key="2">
    <source>
        <dbReference type="ARBA" id="ARBA00023315"/>
    </source>
</evidence>